<evidence type="ECO:0000313" key="2">
    <source>
        <dbReference type="Proteomes" id="UP001054811"/>
    </source>
</evidence>
<sequence length="97" mass="10535">MELGQGSIANNLSGRFEVYRATKSALNQLMRSDAARHQGDQRALLLMAPGWVKTDLGGPGATFEIGDSIPLLVDTVDRQRGAAGLQYLDRHGQTVPW</sequence>
<reference evidence="1" key="1">
    <citation type="submission" date="2022-01" db="EMBL/GenBank/DDBJ databases">
        <title>Microbacterium eymi and Microbacterium rhizovicinus sp. nov., isolated from the rhizospheric soil of Elymus tsukushiensis, a plant native to the Dokdo Islands, Republic of Korea.</title>
        <authorList>
            <person name="Hwang Y.J."/>
        </authorList>
    </citation>
    <scope>NUCLEOTIDE SEQUENCE</scope>
    <source>
        <strain evidence="1">KUDC0405</strain>
    </source>
</reference>
<evidence type="ECO:0000313" key="1">
    <source>
        <dbReference type="EMBL" id="UUT34657.1"/>
    </source>
</evidence>
<accession>A0ABY5NHJ2</accession>
<dbReference type="PANTHER" id="PTHR45458">
    <property type="entry name" value="SHORT-CHAIN DEHYDROGENASE/REDUCTASE SDR"/>
    <property type="match status" value="1"/>
</dbReference>
<gene>
    <name evidence="1" type="ORF">L2X98_29665</name>
</gene>
<name>A0ABY5NHJ2_9MICO</name>
<dbReference type="Gene3D" id="3.40.50.720">
    <property type="entry name" value="NAD(P)-binding Rossmann-like Domain"/>
    <property type="match status" value="1"/>
</dbReference>
<dbReference type="Proteomes" id="UP001054811">
    <property type="component" value="Chromosome"/>
</dbReference>
<dbReference type="EMBL" id="CP091139">
    <property type="protein sequence ID" value="UUT34657.1"/>
    <property type="molecule type" value="Genomic_DNA"/>
</dbReference>
<organism evidence="1 2">
    <name type="scientific">Microbacterium elymi</name>
    <dbReference type="NCBI Taxonomy" id="2909587"/>
    <lineage>
        <taxon>Bacteria</taxon>
        <taxon>Bacillati</taxon>
        <taxon>Actinomycetota</taxon>
        <taxon>Actinomycetes</taxon>
        <taxon>Micrococcales</taxon>
        <taxon>Microbacteriaceae</taxon>
        <taxon>Microbacterium</taxon>
    </lineage>
</organism>
<dbReference type="SUPFAM" id="SSF51735">
    <property type="entry name" value="NAD(P)-binding Rossmann-fold domains"/>
    <property type="match status" value="1"/>
</dbReference>
<protein>
    <submittedName>
        <fullName evidence="1">Uncharacterized protein</fullName>
    </submittedName>
</protein>
<dbReference type="InterPro" id="IPR052184">
    <property type="entry name" value="SDR_enzymes"/>
</dbReference>
<keyword evidence="2" id="KW-1185">Reference proteome</keyword>
<dbReference type="InterPro" id="IPR036291">
    <property type="entry name" value="NAD(P)-bd_dom_sf"/>
</dbReference>
<dbReference type="RefSeq" id="WP_259611183.1">
    <property type="nucleotide sequence ID" value="NZ_CP091139.2"/>
</dbReference>
<dbReference type="PANTHER" id="PTHR45458:SF1">
    <property type="entry name" value="SHORT CHAIN DEHYDROGENASE"/>
    <property type="match status" value="1"/>
</dbReference>
<proteinExistence type="predicted"/>